<dbReference type="EMBL" id="SNZR01000011">
    <property type="protein sequence ID" value="TDR94550.1"/>
    <property type="molecule type" value="Genomic_DNA"/>
</dbReference>
<dbReference type="SUPFAM" id="SSF109604">
    <property type="entry name" value="HD-domain/PDEase-like"/>
    <property type="match status" value="1"/>
</dbReference>
<dbReference type="AlphaFoldDB" id="A0A4R7C7D8"/>
<sequence>MAFFTIERGSPDKRRAVEAALHGLDLVSSETRERIVTAWVSAWSSSSHATLEEMPYSPDVDGFSLLSHVNEVVRTGLVLAGRAEQEWGRRVDPETFVPILVLHDIDKPLLFERRDGIVVFTPLSKQMAHGVVGAMLLRDLGFDDLVVATVSTHAMNAPFHGSTHEAYLLHYADLFSSDRAFADAGLTPFYQRHWA</sequence>
<dbReference type="Pfam" id="PF01966">
    <property type="entry name" value="HD"/>
    <property type="match status" value="1"/>
</dbReference>
<reference evidence="2 3" key="1">
    <citation type="submission" date="2019-03" db="EMBL/GenBank/DDBJ databases">
        <title>Genomic Encyclopedia of Type Strains, Phase IV (KMG-IV): sequencing the most valuable type-strain genomes for metagenomic binning, comparative biology and taxonomic classification.</title>
        <authorList>
            <person name="Goeker M."/>
        </authorList>
    </citation>
    <scope>NUCLEOTIDE SEQUENCE [LARGE SCALE GENOMIC DNA]</scope>
    <source>
        <strain evidence="2 3">DSM 25903</strain>
    </source>
</reference>
<dbReference type="Proteomes" id="UP000295122">
    <property type="component" value="Unassembled WGS sequence"/>
</dbReference>
<dbReference type="Gene3D" id="1.10.3210.10">
    <property type="entry name" value="Hypothetical protein af1432"/>
    <property type="match status" value="1"/>
</dbReference>
<name>A0A4R7C7D8_9HYPH</name>
<organism evidence="2 3">
    <name type="scientific">Enterovirga rhinocerotis</name>
    <dbReference type="NCBI Taxonomy" id="1339210"/>
    <lineage>
        <taxon>Bacteria</taxon>
        <taxon>Pseudomonadati</taxon>
        <taxon>Pseudomonadota</taxon>
        <taxon>Alphaproteobacteria</taxon>
        <taxon>Hyphomicrobiales</taxon>
        <taxon>Methylobacteriaceae</taxon>
        <taxon>Enterovirga</taxon>
    </lineage>
</organism>
<feature type="domain" description="HD" evidence="1">
    <location>
        <begin position="68"/>
        <end position="175"/>
    </location>
</feature>
<dbReference type="InterPro" id="IPR006674">
    <property type="entry name" value="HD_domain"/>
</dbReference>
<keyword evidence="3" id="KW-1185">Reference proteome</keyword>
<evidence type="ECO:0000313" key="2">
    <source>
        <dbReference type="EMBL" id="TDR94550.1"/>
    </source>
</evidence>
<protein>
    <recommendedName>
        <fullName evidence="1">HD domain-containing protein</fullName>
    </recommendedName>
</protein>
<evidence type="ECO:0000313" key="3">
    <source>
        <dbReference type="Proteomes" id="UP000295122"/>
    </source>
</evidence>
<gene>
    <name evidence="2" type="ORF">EV668_1838</name>
</gene>
<comment type="caution">
    <text evidence="2">The sequence shown here is derived from an EMBL/GenBank/DDBJ whole genome shotgun (WGS) entry which is preliminary data.</text>
</comment>
<accession>A0A4R7C7D8</accession>
<dbReference type="OrthoDB" id="7257127at2"/>
<proteinExistence type="predicted"/>
<dbReference type="RefSeq" id="WP_133769431.1">
    <property type="nucleotide sequence ID" value="NZ_SNZR01000011.1"/>
</dbReference>
<evidence type="ECO:0000259" key="1">
    <source>
        <dbReference type="Pfam" id="PF01966"/>
    </source>
</evidence>